<evidence type="ECO:0000256" key="4">
    <source>
        <dbReference type="SAM" id="Phobius"/>
    </source>
</evidence>
<proteinExistence type="predicted"/>
<protein>
    <recommendedName>
        <fullName evidence="7">L domain-like protein</fullName>
    </recommendedName>
</protein>
<dbReference type="EMBL" id="CAICTM010000930">
    <property type="protein sequence ID" value="CAB9518413.1"/>
    <property type="molecule type" value="Genomic_DNA"/>
</dbReference>
<keyword evidence="4" id="KW-0472">Membrane</keyword>
<dbReference type="PROSITE" id="PS51450">
    <property type="entry name" value="LRR"/>
    <property type="match status" value="1"/>
</dbReference>
<keyword evidence="2" id="KW-0677">Repeat</keyword>
<evidence type="ECO:0000256" key="3">
    <source>
        <dbReference type="SAM" id="MobiDB-lite"/>
    </source>
</evidence>
<dbReference type="AlphaFoldDB" id="A0A9N8HPV5"/>
<organism evidence="5 6">
    <name type="scientific">Seminavis robusta</name>
    <dbReference type="NCBI Taxonomy" id="568900"/>
    <lineage>
        <taxon>Eukaryota</taxon>
        <taxon>Sar</taxon>
        <taxon>Stramenopiles</taxon>
        <taxon>Ochrophyta</taxon>
        <taxon>Bacillariophyta</taxon>
        <taxon>Bacillariophyceae</taxon>
        <taxon>Bacillariophycidae</taxon>
        <taxon>Naviculales</taxon>
        <taxon>Naviculaceae</taxon>
        <taxon>Seminavis</taxon>
    </lineage>
</organism>
<evidence type="ECO:0000313" key="5">
    <source>
        <dbReference type="EMBL" id="CAB9518413.1"/>
    </source>
</evidence>
<dbReference type="OrthoDB" id="596487at2759"/>
<dbReference type="SMART" id="SM00369">
    <property type="entry name" value="LRR_TYP"/>
    <property type="match status" value="4"/>
</dbReference>
<dbReference type="SUPFAM" id="SSF52047">
    <property type="entry name" value="RNI-like"/>
    <property type="match status" value="1"/>
</dbReference>
<evidence type="ECO:0000256" key="1">
    <source>
        <dbReference type="ARBA" id="ARBA00022614"/>
    </source>
</evidence>
<evidence type="ECO:0008006" key="7">
    <source>
        <dbReference type="Google" id="ProtNLM"/>
    </source>
</evidence>
<dbReference type="Pfam" id="PF00560">
    <property type="entry name" value="LRR_1"/>
    <property type="match status" value="3"/>
</dbReference>
<dbReference type="Gene3D" id="3.80.10.10">
    <property type="entry name" value="Ribonuclease Inhibitor"/>
    <property type="match status" value="2"/>
</dbReference>
<reference evidence="5" key="1">
    <citation type="submission" date="2020-06" db="EMBL/GenBank/DDBJ databases">
        <authorList>
            <consortium name="Plant Systems Biology data submission"/>
        </authorList>
    </citation>
    <scope>NUCLEOTIDE SEQUENCE</scope>
    <source>
        <strain evidence="5">D6</strain>
    </source>
</reference>
<dbReference type="PRINTS" id="PR00019">
    <property type="entry name" value="LEURICHRPT"/>
</dbReference>
<comment type="caution">
    <text evidence="5">The sequence shown here is derived from an EMBL/GenBank/DDBJ whole genome shotgun (WGS) entry which is preliminary data.</text>
</comment>
<feature type="compositionally biased region" description="Low complexity" evidence="3">
    <location>
        <begin position="66"/>
        <end position="108"/>
    </location>
</feature>
<dbReference type="Pfam" id="PF13855">
    <property type="entry name" value="LRR_8"/>
    <property type="match status" value="1"/>
</dbReference>
<keyword evidence="4" id="KW-1133">Transmembrane helix</keyword>
<keyword evidence="6" id="KW-1185">Reference proteome</keyword>
<dbReference type="InterPro" id="IPR001611">
    <property type="entry name" value="Leu-rich_rpt"/>
</dbReference>
<gene>
    <name evidence="5" type="ORF">SEMRO_932_G221660.2</name>
</gene>
<dbReference type="InterPro" id="IPR032675">
    <property type="entry name" value="LRR_dom_sf"/>
</dbReference>
<keyword evidence="4" id="KW-0812">Transmembrane</keyword>
<evidence type="ECO:0000256" key="2">
    <source>
        <dbReference type="ARBA" id="ARBA00022737"/>
    </source>
</evidence>
<feature type="region of interest" description="Disordered" evidence="3">
    <location>
        <begin position="1"/>
        <end position="32"/>
    </location>
</feature>
<dbReference type="PANTHER" id="PTHR48054:SF82">
    <property type="entry name" value="LRR RECEPTOR-LIKE SERINE_THREONINE-PROTEIN KINASE FLS2"/>
    <property type="match status" value="1"/>
</dbReference>
<evidence type="ECO:0000313" key="6">
    <source>
        <dbReference type="Proteomes" id="UP001153069"/>
    </source>
</evidence>
<dbReference type="Proteomes" id="UP001153069">
    <property type="component" value="Unassembled WGS sequence"/>
</dbReference>
<accession>A0A9N8HPV5</accession>
<sequence>MMKDETMMDVESSLGDAHSLPPAPPDGRKKRPFCSRHRVAAVVGIVILMAAIVGGISLGVLRKGTTSEASTSSSTSGSTSSTASSSSSNSTSTNENVTTPTATTTSEPTPAPIDSLADWLVHQEIAKREDFSLLSISSSTSNLSYQSKALAWLKSMNTTIPTTDYQVLVNNPAYNVTVQYALACLYYATNPWVSKVGFLTSTQPCEWQSRNFLGDILGVRCDDDGLPVSLKLDFNGLKGPIVPELGLLWSLKGIDLEQNRLTGTIPHSLQELPLLSTLFLNDNRLNGPLPPKLGQNGLFRGITVSNNQNLTGPLPAQLIQSAGTLRILAVDDNQLTGNIQFLTPFVNLTHVFLEDNRFTGTLSADFMVDAQVLRILDLSDNRLDGDVPSHLFGLSNLETLDLHGNQFQRLPETFPINGKLKFLALHQCQLEGPVPVGIANLQSLSHLDLSQNKLTGPLPTNLPPQLTYLFLAENNFDSGIIPQTYGALSNLRELSLKSTQRTGVLPSFVATDLPNLILLDLDNNALRGNIPQFLGNQTEDLYALLLNNNLLTGPVPSSLGTLPSLSLFFVDNNSVSGSMSLSLCSLPQFSVNATDRLPLAADCGEVNCDCCTICCVDGGAECHDNDIVPSIDPQWERDYRRPVFQFGNDTVLGPA</sequence>
<name>A0A9N8HPV5_9STRA</name>
<keyword evidence="1" id="KW-0433">Leucine-rich repeat</keyword>
<dbReference type="InterPro" id="IPR003591">
    <property type="entry name" value="Leu-rich_rpt_typical-subtyp"/>
</dbReference>
<feature type="region of interest" description="Disordered" evidence="3">
    <location>
        <begin position="66"/>
        <end position="110"/>
    </location>
</feature>
<dbReference type="PANTHER" id="PTHR48054">
    <property type="entry name" value="RECEPTOR KINASE-LIKE PROTEIN XA21"/>
    <property type="match status" value="1"/>
</dbReference>
<dbReference type="InterPro" id="IPR052592">
    <property type="entry name" value="LRR-RLK"/>
</dbReference>
<feature type="transmembrane region" description="Helical" evidence="4">
    <location>
        <begin position="39"/>
        <end position="61"/>
    </location>
</feature>